<comment type="caution">
    <text evidence="2">The sequence shown here is derived from an EMBL/GenBank/DDBJ whole genome shotgun (WGS) entry which is preliminary data.</text>
</comment>
<organism evidence="2 3">
    <name type="scientific">Hypsibius exemplaris</name>
    <name type="common">Freshwater tardigrade</name>
    <dbReference type="NCBI Taxonomy" id="2072580"/>
    <lineage>
        <taxon>Eukaryota</taxon>
        <taxon>Metazoa</taxon>
        <taxon>Ecdysozoa</taxon>
        <taxon>Tardigrada</taxon>
        <taxon>Eutardigrada</taxon>
        <taxon>Parachela</taxon>
        <taxon>Hypsibioidea</taxon>
        <taxon>Hypsibiidae</taxon>
        <taxon>Hypsibius</taxon>
    </lineage>
</organism>
<keyword evidence="3" id="KW-1185">Reference proteome</keyword>
<protein>
    <submittedName>
        <fullName evidence="2">Uncharacterized protein</fullName>
    </submittedName>
</protein>
<feature type="compositionally biased region" description="Basic and acidic residues" evidence="1">
    <location>
        <begin position="44"/>
        <end position="54"/>
    </location>
</feature>
<dbReference type="Proteomes" id="UP000192578">
    <property type="component" value="Unassembled WGS sequence"/>
</dbReference>
<name>A0A1W0XD07_HYPEX</name>
<dbReference type="AlphaFoldDB" id="A0A1W0XD07"/>
<dbReference type="EMBL" id="MTYJ01000003">
    <property type="protein sequence ID" value="OQV25252.1"/>
    <property type="molecule type" value="Genomic_DNA"/>
</dbReference>
<accession>A0A1W0XD07</accession>
<feature type="compositionally biased region" description="Gly residues" evidence="1">
    <location>
        <begin position="75"/>
        <end position="88"/>
    </location>
</feature>
<feature type="compositionally biased region" description="Low complexity" evidence="1">
    <location>
        <begin position="61"/>
        <end position="74"/>
    </location>
</feature>
<evidence type="ECO:0000313" key="3">
    <source>
        <dbReference type="Proteomes" id="UP000192578"/>
    </source>
</evidence>
<sequence>MNGPFERRAISSGGEFEGGVLKANGQFGCSSTVWVGGQTLRHSGLVDHGGEPLHHGGGPSDHGSGPLDHGSGPLDHGGGPLDHGGGPSGLEAEGQARRLAVSSEYGMISSDDAPVRSHGGQYAGEFSSSFKTPGEAGFPVAVPVKTAPPQFIHNVSEPLQT</sequence>
<feature type="region of interest" description="Disordered" evidence="1">
    <location>
        <begin position="43"/>
        <end position="105"/>
    </location>
</feature>
<evidence type="ECO:0000313" key="2">
    <source>
        <dbReference type="EMBL" id="OQV25252.1"/>
    </source>
</evidence>
<gene>
    <name evidence="2" type="ORF">BV898_00937</name>
</gene>
<reference evidence="3" key="1">
    <citation type="submission" date="2017-01" db="EMBL/GenBank/DDBJ databases">
        <title>Comparative genomics of anhydrobiosis in the tardigrade Hypsibius dujardini.</title>
        <authorList>
            <person name="Yoshida Y."/>
            <person name="Koutsovoulos G."/>
            <person name="Laetsch D."/>
            <person name="Stevens L."/>
            <person name="Kumar S."/>
            <person name="Horikawa D."/>
            <person name="Ishino K."/>
            <person name="Komine S."/>
            <person name="Tomita M."/>
            <person name="Blaxter M."/>
            <person name="Arakawa K."/>
        </authorList>
    </citation>
    <scope>NUCLEOTIDE SEQUENCE [LARGE SCALE GENOMIC DNA]</scope>
    <source>
        <strain evidence="3">Z151</strain>
    </source>
</reference>
<evidence type="ECO:0000256" key="1">
    <source>
        <dbReference type="SAM" id="MobiDB-lite"/>
    </source>
</evidence>
<proteinExistence type="predicted"/>